<comment type="caution">
    <text evidence="2">The sequence shown here is derived from an EMBL/GenBank/DDBJ whole genome shotgun (WGS) entry which is preliminary data.</text>
</comment>
<proteinExistence type="predicted"/>
<feature type="compositionally biased region" description="Basic and acidic residues" evidence="1">
    <location>
        <begin position="100"/>
        <end position="109"/>
    </location>
</feature>
<reference evidence="2 3" key="1">
    <citation type="submission" date="2016-12" db="EMBL/GenBank/DDBJ databases">
        <title>The genomes of Aspergillus section Nigri reveals drivers in fungal speciation.</title>
        <authorList>
            <consortium name="DOE Joint Genome Institute"/>
            <person name="Vesth T.C."/>
            <person name="Nybo J."/>
            <person name="Theobald S."/>
            <person name="Brandl J."/>
            <person name="Frisvad J.C."/>
            <person name="Nielsen K.F."/>
            <person name="Lyhne E.K."/>
            <person name="Kogle M.E."/>
            <person name="Kuo A."/>
            <person name="Riley R."/>
            <person name="Clum A."/>
            <person name="Nolan M."/>
            <person name="Lipzen A."/>
            <person name="Salamov A."/>
            <person name="Henrissat B."/>
            <person name="Wiebenga A."/>
            <person name="De Vries R.P."/>
            <person name="Grigoriev I.V."/>
            <person name="Mortensen U.H."/>
            <person name="Andersen M.R."/>
            <person name="Baker S.E."/>
        </authorList>
    </citation>
    <scope>NUCLEOTIDE SEQUENCE [LARGE SCALE GENOMIC DNA]</scope>
    <source>
        <strain evidence="2 3">CBS 117.55</strain>
    </source>
</reference>
<feature type="compositionally biased region" description="Basic and acidic residues" evidence="1">
    <location>
        <begin position="152"/>
        <end position="172"/>
    </location>
</feature>
<feature type="compositionally biased region" description="Polar residues" evidence="1">
    <location>
        <begin position="110"/>
        <end position="126"/>
    </location>
</feature>
<dbReference type="STRING" id="1448321.A0A317X6K4"/>
<protein>
    <submittedName>
        <fullName evidence="2">Uncharacterized protein</fullName>
    </submittedName>
</protein>
<keyword evidence="3" id="KW-1185">Reference proteome</keyword>
<name>A0A317X6K4_9EURO</name>
<dbReference type="EMBL" id="MSFL01000001">
    <property type="protein sequence ID" value="PWY92508.1"/>
    <property type="molecule type" value="Genomic_DNA"/>
</dbReference>
<gene>
    <name evidence="2" type="ORF">BO70DRAFT_12794</name>
</gene>
<dbReference type="Proteomes" id="UP000247233">
    <property type="component" value="Unassembled WGS sequence"/>
</dbReference>
<feature type="region of interest" description="Disordered" evidence="1">
    <location>
        <begin position="76"/>
        <end position="172"/>
    </location>
</feature>
<dbReference type="GeneID" id="37060242"/>
<accession>A0A317X6K4</accession>
<sequence length="172" mass="19503">MRLITARPALSSLFFDRLLLFGYLDLTRIAIHYLLRHTLESVLHLHIMSTIARNRYPLRTSPGFLGRILYTQPRRPYAHSSYGGEGESDPKKTNNPQNKPTRDIEHPDTETTGPVTQGTRADTPSNKARPALAEDHPPYVDKEGNPTGDVPQDVKKHNEELENRYDHPKLGS</sequence>
<feature type="compositionally biased region" description="Basic and acidic residues" evidence="1">
    <location>
        <begin position="132"/>
        <end position="144"/>
    </location>
</feature>
<dbReference type="RefSeq" id="XP_025404247.1">
    <property type="nucleotide sequence ID" value="XM_025538005.1"/>
</dbReference>
<evidence type="ECO:0000313" key="3">
    <source>
        <dbReference type="Proteomes" id="UP000247233"/>
    </source>
</evidence>
<dbReference type="AlphaFoldDB" id="A0A317X6K4"/>
<dbReference type="OrthoDB" id="5334244at2759"/>
<organism evidence="2 3">
    <name type="scientific">Aspergillus heteromorphus CBS 117.55</name>
    <dbReference type="NCBI Taxonomy" id="1448321"/>
    <lineage>
        <taxon>Eukaryota</taxon>
        <taxon>Fungi</taxon>
        <taxon>Dikarya</taxon>
        <taxon>Ascomycota</taxon>
        <taxon>Pezizomycotina</taxon>
        <taxon>Eurotiomycetes</taxon>
        <taxon>Eurotiomycetidae</taxon>
        <taxon>Eurotiales</taxon>
        <taxon>Aspergillaceae</taxon>
        <taxon>Aspergillus</taxon>
        <taxon>Aspergillus subgen. Circumdati</taxon>
    </lineage>
</organism>
<dbReference type="VEuPathDB" id="FungiDB:BO70DRAFT_12794"/>
<evidence type="ECO:0000313" key="2">
    <source>
        <dbReference type="EMBL" id="PWY92508.1"/>
    </source>
</evidence>
<evidence type="ECO:0000256" key="1">
    <source>
        <dbReference type="SAM" id="MobiDB-lite"/>
    </source>
</evidence>